<dbReference type="InterPro" id="IPR023827">
    <property type="entry name" value="Peptidase_S8_Asp-AS"/>
</dbReference>
<keyword evidence="4" id="KW-1133">Transmembrane helix</keyword>
<evidence type="ECO:0000256" key="2">
    <source>
        <dbReference type="ARBA" id="ARBA00022729"/>
    </source>
</evidence>
<keyword evidence="3" id="KW-0378">Hydrolase</keyword>
<accession>A0A835RPB1</accession>
<keyword evidence="4" id="KW-0472">Membrane</keyword>
<feature type="transmembrane region" description="Helical" evidence="4">
    <location>
        <begin position="6"/>
        <end position="25"/>
    </location>
</feature>
<dbReference type="InterPro" id="IPR037045">
    <property type="entry name" value="S8pro/Inhibitor_I9_sf"/>
</dbReference>
<evidence type="ECO:0000259" key="5">
    <source>
        <dbReference type="Pfam" id="PF05922"/>
    </source>
</evidence>
<evidence type="ECO:0000256" key="4">
    <source>
        <dbReference type="SAM" id="Phobius"/>
    </source>
</evidence>
<dbReference type="SUPFAM" id="SSF52743">
    <property type="entry name" value="Subtilisin-like"/>
    <property type="match status" value="1"/>
</dbReference>
<dbReference type="Gene3D" id="3.40.50.200">
    <property type="entry name" value="Peptidase S8/S53 domain"/>
    <property type="match status" value="1"/>
</dbReference>
<reference evidence="6 7" key="1">
    <citation type="journal article" date="2020" name="Nat. Food">
        <title>A phased Vanilla planifolia genome enables genetic improvement of flavour and production.</title>
        <authorList>
            <person name="Hasing T."/>
            <person name="Tang H."/>
            <person name="Brym M."/>
            <person name="Khazi F."/>
            <person name="Huang T."/>
            <person name="Chambers A.H."/>
        </authorList>
    </citation>
    <scope>NUCLEOTIDE SEQUENCE [LARGE SCALE GENOMIC DNA]</scope>
    <source>
        <tissue evidence="6">Leaf</tissue>
    </source>
</reference>
<keyword evidence="2" id="KW-0732">Signal</keyword>
<feature type="domain" description="Inhibitor I9" evidence="5">
    <location>
        <begin position="47"/>
        <end position="124"/>
    </location>
</feature>
<dbReference type="PANTHER" id="PTHR10795">
    <property type="entry name" value="PROPROTEIN CONVERTASE SUBTILISIN/KEXIN"/>
    <property type="match status" value="1"/>
</dbReference>
<comment type="caution">
    <text evidence="6">The sequence shown here is derived from an EMBL/GenBank/DDBJ whole genome shotgun (WGS) entry which is preliminary data.</text>
</comment>
<sequence length="196" mass="22343">MKVSPTLIALLHFLFFIVIVIINVGTSPANGKTRLPNVHDEVSHQIYIVHVVKPTGKEFHLFKHRKEWYMSYLPNVTLASGWPRLVYAYRQVITGFAAWLSQEEVSIMKAMDGFLFAHQDDVLQPRTTYTYKFLGLKFDEGQGLWYNSDYGTGQIIGVVDSGLRPRHPAFDDEGIPPPDGNKWKGECYWGPPICNN</sequence>
<dbReference type="EMBL" id="JADCNL010000001">
    <property type="protein sequence ID" value="KAG0495379.1"/>
    <property type="molecule type" value="Genomic_DNA"/>
</dbReference>
<dbReference type="GO" id="GO:0006508">
    <property type="term" value="P:proteolysis"/>
    <property type="evidence" value="ECO:0007669"/>
    <property type="project" value="InterPro"/>
</dbReference>
<keyword evidence="7" id="KW-1185">Reference proteome</keyword>
<proteinExistence type="inferred from homology"/>
<evidence type="ECO:0000313" key="7">
    <source>
        <dbReference type="Proteomes" id="UP000636800"/>
    </source>
</evidence>
<organism evidence="6 7">
    <name type="scientific">Vanilla planifolia</name>
    <name type="common">Vanilla</name>
    <dbReference type="NCBI Taxonomy" id="51239"/>
    <lineage>
        <taxon>Eukaryota</taxon>
        <taxon>Viridiplantae</taxon>
        <taxon>Streptophyta</taxon>
        <taxon>Embryophyta</taxon>
        <taxon>Tracheophyta</taxon>
        <taxon>Spermatophyta</taxon>
        <taxon>Magnoliopsida</taxon>
        <taxon>Liliopsida</taxon>
        <taxon>Asparagales</taxon>
        <taxon>Orchidaceae</taxon>
        <taxon>Vanilloideae</taxon>
        <taxon>Vanilleae</taxon>
        <taxon>Vanilla</taxon>
    </lineage>
</organism>
<evidence type="ECO:0000313" key="6">
    <source>
        <dbReference type="EMBL" id="KAG0495379.1"/>
    </source>
</evidence>
<dbReference type="GO" id="GO:0004252">
    <property type="term" value="F:serine-type endopeptidase activity"/>
    <property type="evidence" value="ECO:0007669"/>
    <property type="project" value="InterPro"/>
</dbReference>
<evidence type="ECO:0000256" key="3">
    <source>
        <dbReference type="ARBA" id="ARBA00022801"/>
    </source>
</evidence>
<dbReference type="InterPro" id="IPR010259">
    <property type="entry name" value="S8pro/Inhibitor_I9"/>
</dbReference>
<keyword evidence="4" id="KW-0812">Transmembrane</keyword>
<comment type="similarity">
    <text evidence="1">Belongs to the peptidase S8 family.</text>
</comment>
<dbReference type="AlphaFoldDB" id="A0A835RPB1"/>
<dbReference type="InterPro" id="IPR045051">
    <property type="entry name" value="SBT"/>
</dbReference>
<dbReference type="Pfam" id="PF05922">
    <property type="entry name" value="Inhibitor_I9"/>
    <property type="match status" value="1"/>
</dbReference>
<evidence type="ECO:0000256" key="1">
    <source>
        <dbReference type="ARBA" id="ARBA00011073"/>
    </source>
</evidence>
<dbReference type="PROSITE" id="PS00136">
    <property type="entry name" value="SUBTILASE_ASP"/>
    <property type="match status" value="1"/>
</dbReference>
<name>A0A835RPB1_VANPL</name>
<dbReference type="Gene3D" id="3.30.70.80">
    <property type="entry name" value="Peptidase S8 propeptide/proteinase inhibitor I9"/>
    <property type="match status" value="1"/>
</dbReference>
<dbReference type="InterPro" id="IPR036852">
    <property type="entry name" value="Peptidase_S8/S53_dom_sf"/>
</dbReference>
<gene>
    <name evidence="6" type="ORF">HPP92_000070</name>
</gene>
<dbReference type="Proteomes" id="UP000636800">
    <property type="component" value="Chromosome 1"/>
</dbReference>
<protein>
    <recommendedName>
        <fullName evidence="5">Inhibitor I9 domain-containing protein</fullName>
    </recommendedName>
</protein>